<dbReference type="InterPro" id="IPR022549">
    <property type="entry name" value="DUF3627"/>
</dbReference>
<dbReference type="SMART" id="SM01252">
    <property type="entry name" value="KilA-N"/>
    <property type="match status" value="1"/>
</dbReference>
<evidence type="ECO:0000313" key="3">
    <source>
        <dbReference type="EMBL" id="CCU56434.1"/>
    </source>
</evidence>
<dbReference type="InterPro" id="IPR018004">
    <property type="entry name" value="KilA/APSES_HTH"/>
</dbReference>
<name>A0A916KQH0_9POXV</name>
<dbReference type="GeneID" id="15613858"/>
<keyword evidence="1" id="KW-0175">Coiled coil</keyword>
<dbReference type="InterPro" id="IPR017880">
    <property type="entry name" value="KilA_N"/>
</dbReference>
<keyword evidence="4" id="KW-1185">Reference proteome</keyword>
<accession>A0A916KQH0</accession>
<dbReference type="Pfam" id="PF04383">
    <property type="entry name" value="KilA-N"/>
    <property type="match status" value="1"/>
</dbReference>
<proteinExistence type="predicted"/>
<dbReference type="PROSITE" id="PS51301">
    <property type="entry name" value="KILA_N"/>
    <property type="match status" value="1"/>
</dbReference>
<protein>
    <submittedName>
        <fullName evidence="3">N1R/p28-like protein</fullName>
    </submittedName>
</protein>
<feature type="domain" description="KilA-N" evidence="2">
    <location>
        <begin position="14"/>
        <end position="128"/>
    </location>
</feature>
<dbReference type="RefSeq" id="YP_008003753.1">
    <property type="nucleotide sequence ID" value="NC_021246.1"/>
</dbReference>
<gene>
    <name evidence="3" type="ORF">MYSEV_236</name>
</gene>
<sequence length="359" mass="42492">MSLNDICYEHIKDSFYYGLFGDFKLVIDKNTGCFNATKLCRTGGKEYKEWSKINKSIEYIKYLEEIYNNFGGEDIPHQNILYKIDSRGTNKLDLLISGTYVSKDLILSISSWISNEFAYKCNNIIINYYNKEFKYMSNQEIDKKIKIIEDNYKNKVEEKEIEISDLNIKLNNIIEQNNKILDTNKKLESQNKELLMLARKQNIKLDDIENELEDTNYKLDIITETVENILPDRNISPSDDKLKHNLAIYKNKDDIRIIRAQNKISANKLKNIDINDIIVNEYVPNPIDFINRMKLKCNSVNKEIKKKLKISKLKIMNYDELYDDSKLFEIKYSHILLNNSNTHDIKKLFDELKEEQYNY</sequence>
<dbReference type="Proteomes" id="UP000792671">
    <property type="component" value="Genome"/>
</dbReference>
<dbReference type="OrthoDB" id="23191at10239"/>
<organism evidence="3 4">
    <name type="scientific">Mythimna separata entomopoxvirus 'L'</name>
    <dbReference type="NCBI Taxonomy" id="1293572"/>
    <lineage>
        <taxon>Viruses</taxon>
        <taxon>Varidnaviria</taxon>
        <taxon>Bamfordvirae</taxon>
        <taxon>Nucleocytoviricota</taxon>
        <taxon>Pokkesviricetes</taxon>
        <taxon>Chitovirales</taxon>
        <taxon>Poxviridae</taxon>
        <taxon>Entomopoxvirinae</taxon>
        <taxon>Betaentomopoxvirus</taxon>
        <taxon>Betaentomopoxvirus mseparata</taxon>
        <taxon>Mythimna separata entomopoxvirus</taxon>
    </lineage>
</organism>
<evidence type="ECO:0000259" key="2">
    <source>
        <dbReference type="PROSITE" id="PS51301"/>
    </source>
</evidence>
<feature type="coiled-coil region" evidence="1">
    <location>
        <begin position="138"/>
        <end position="225"/>
    </location>
</feature>
<evidence type="ECO:0000256" key="1">
    <source>
        <dbReference type="SAM" id="Coils"/>
    </source>
</evidence>
<reference evidence="3 4" key="1">
    <citation type="journal article" date="2013" name="J. Virol.">
        <title>New Insights into the Evolution of Entomopoxvirinae from the Complete Genome Sequences of Four Entomopoxviruses Infecting Adoxophyes honmai, Choristoneura biennis, Choristoneura rosaceana, and Mythimna separata.</title>
        <authorList>
            <person name="Theze J."/>
            <person name="Takatsuka J."/>
            <person name="Li Z."/>
            <person name="Gallais J."/>
            <person name="Doucet D."/>
            <person name="Arif B."/>
            <person name="Nakai M."/>
            <person name="Herniou E.A."/>
        </authorList>
    </citation>
    <scope>NUCLEOTIDE SEQUENCE [LARGE SCALE GENOMIC DNA]</scope>
</reference>
<evidence type="ECO:0000313" key="4">
    <source>
        <dbReference type="Proteomes" id="UP000792671"/>
    </source>
</evidence>
<dbReference type="KEGG" id="vg:15613858"/>
<dbReference type="Pfam" id="PF12299">
    <property type="entry name" value="DUF3627"/>
    <property type="match status" value="1"/>
</dbReference>
<dbReference type="EMBL" id="HF679134">
    <property type="protein sequence ID" value="CCU56434.1"/>
    <property type="molecule type" value="Genomic_DNA"/>
</dbReference>